<feature type="domain" description="RRM" evidence="4">
    <location>
        <begin position="67"/>
        <end position="142"/>
    </location>
</feature>
<accession>A0ABD1AKQ9</accession>
<dbReference type="CDD" id="cd12530">
    <property type="entry name" value="RRM3_EAR1_like"/>
    <property type="match status" value="1"/>
</dbReference>
<evidence type="ECO:0000256" key="2">
    <source>
        <dbReference type="PROSITE-ProRule" id="PRU00176"/>
    </source>
</evidence>
<dbReference type="FunFam" id="3.30.70.330:FF:001402">
    <property type="entry name" value="Terminal EAR1-like 1"/>
    <property type="match status" value="1"/>
</dbReference>
<name>A0ABD1AKQ9_CARAN</name>
<keyword evidence="6" id="KW-1185">Reference proteome</keyword>
<protein>
    <submittedName>
        <fullName evidence="5">Protein terminal ear1</fullName>
    </submittedName>
</protein>
<dbReference type="SUPFAM" id="SSF54928">
    <property type="entry name" value="RNA-binding domain, RBD"/>
    <property type="match status" value="2"/>
</dbReference>
<feature type="region of interest" description="Disordered" evidence="3">
    <location>
        <begin position="1"/>
        <end position="21"/>
    </location>
</feature>
<gene>
    <name evidence="5" type="ORF">V5N11_009915</name>
</gene>
<dbReference type="EMBL" id="JBANAX010000478">
    <property type="protein sequence ID" value="KAL1207350.1"/>
    <property type="molecule type" value="Genomic_DNA"/>
</dbReference>
<evidence type="ECO:0000259" key="4">
    <source>
        <dbReference type="PROSITE" id="PS50102"/>
    </source>
</evidence>
<dbReference type="SUPFAM" id="SSF101447">
    <property type="entry name" value="Formin homology 2 domain (FH2 domain)"/>
    <property type="match status" value="1"/>
</dbReference>
<dbReference type="Pfam" id="PF00076">
    <property type="entry name" value="RRM_1"/>
    <property type="match status" value="1"/>
</dbReference>
<feature type="domain" description="RRM" evidence="4">
    <location>
        <begin position="168"/>
        <end position="241"/>
    </location>
</feature>
<feature type="compositionally biased region" description="Basic and acidic residues" evidence="3">
    <location>
        <begin position="492"/>
        <end position="506"/>
    </location>
</feature>
<organism evidence="5 6">
    <name type="scientific">Cardamine amara subsp. amara</name>
    <dbReference type="NCBI Taxonomy" id="228776"/>
    <lineage>
        <taxon>Eukaryota</taxon>
        <taxon>Viridiplantae</taxon>
        <taxon>Streptophyta</taxon>
        <taxon>Embryophyta</taxon>
        <taxon>Tracheophyta</taxon>
        <taxon>Spermatophyta</taxon>
        <taxon>Magnoliopsida</taxon>
        <taxon>eudicotyledons</taxon>
        <taxon>Gunneridae</taxon>
        <taxon>Pentapetalae</taxon>
        <taxon>rosids</taxon>
        <taxon>malvids</taxon>
        <taxon>Brassicales</taxon>
        <taxon>Brassicaceae</taxon>
        <taxon>Cardamineae</taxon>
        <taxon>Cardamine</taxon>
    </lineage>
</organism>
<dbReference type="Gene3D" id="3.30.70.330">
    <property type="match status" value="3"/>
</dbReference>
<dbReference type="PROSITE" id="PS50102">
    <property type="entry name" value="RRM"/>
    <property type="match status" value="2"/>
</dbReference>
<dbReference type="SMART" id="SM00360">
    <property type="entry name" value="RRM"/>
    <property type="match status" value="2"/>
</dbReference>
<proteinExistence type="predicted"/>
<dbReference type="InterPro" id="IPR035979">
    <property type="entry name" value="RBD_domain_sf"/>
</dbReference>
<dbReference type="PANTHER" id="PTHR23189">
    <property type="entry name" value="RNA RECOGNITION MOTIF-CONTAINING"/>
    <property type="match status" value="1"/>
</dbReference>
<evidence type="ECO:0000256" key="3">
    <source>
        <dbReference type="SAM" id="MobiDB-lite"/>
    </source>
</evidence>
<dbReference type="InterPro" id="IPR012677">
    <property type="entry name" value="Nucleotide-bd_a/b_plait_sf"/>
</dbReference>
<feature type="region of interest" description="Disordered" evidence="3">
    <location>
        <begin position="487"/>
        <end position="506"/>
    </location>
</feature>
<dbReference type="InterPro" id="IPR000504">
    <property type="entry name" value="RRM_dom"/>
</dbReference>
<dbReference type="Pfam" id="PF04059">
    <property type="entry name" value="RRM_2"/>
    <property type="match status" value="1"/>
</dbReference>
<dbReference type="GO" id="GO:0003723">
    <property type="term" value="F:RNA binding"/>
    <property type="evidence" value="ECO:0007669"/>
    <property type="project" value="UniProtKB-UniRule"/>
</dbReference>
<dbReference type="AlphaFoldDB" id="A0ABD1AKQ9"/>
<reference evidence="5 6" key="1">
    <citation type="submission" date="2024-04" db="EMBL/GenBank/DDBJ databases">
        <title>Genome assembly C_amara_ONT_v2.</title>
        <authorList>
            <person name="Yant L."/>
            <person name="Moore C."/>
            <person name="Slenker M."/>
        </authorList>
    </citation>
    <scope>NUCLEOTIDE SEQUENCE [LARGE SCALE GENOMIC DNA]</scope>
    <source>
        <tissue evidence="5">Leaf</tissue>
    </source>
</reference>
<feature type="compositionally biased region" description="Polar residues" evidence="3">
    <location>
        <begin position="1"/>
        <end position="15"/>
    </location>
</feature>
<keyword evidence="1 2" id="KW-0694">RNA-binding</keyword>
<sequence length="523" mass="60087">MSVTGPISHPKNLNPTAPEFLPSTNPNPFPFLIPTRIYLPLPPPPPPPPPPYLSFCPLPPISMIPTRAVVLLQVPPNVTESSLKRDMERFGEVRGIQMERADEGIVTVHFYNLKHSQRAVNEIHDLHMQQQQEHFTTATARGLISGRLVWAQFVFPNLKAVREGNNQGSLVILNLEPTVSSTTLRHIFQLYGEVKELRGTPSKREQRFVEFFDVRDAARALREMNDKVIAGKPILVQFSRPGGFTKKLFFASRYNKSFLFNHHSHSPPSLPRHHLRPPSQLMMKPDNQQLKYNNNYRKKPKRQMRQMQQMKKNRLDDRFIINEDAIATTGEFRDDRTTVMIKNIPNKYNQKLFLNMLNTHCNDSNQKIINQGNNMVMSSYDFVYLPIDFSNKCNVGYGFVNMTSPEAVLRLYKALHNQRWEIFNTRKICEVTYARLQGLESLKEHFKNLRIPRKEMEEYKPVFFSPPRDGELLPEPISVVDVVAKPVSDGDDSCHSRDGTVSDKKLERSDGCCLGERIENGGV</sequence>
<dbReference type="InterPro" id="IPR007201">
    <property type="entry name" value="Mei2-like_Rrm_C"/>
</dbReference>
<comment type="caution">
    <text evidence="5">The sequence shown here is derived from an EMBL/GenBank/DDBJ whole genome shotgun (WGS) entry which is preliminary data.</text>
</comment>
<dbReference type="InterPro" id="IPR034458">
    <property type="entry name" value="EAR1-like_RRM3"/>
</dbReference>
<evidence type="ECO:0000256" key="1">
    <source>
        <dbReference type="ARBA" id="ARBA00022884"/>
    </source>
</evidence>
<evidence type="ECO:0000313" key="6">
    <source>
        <dbReference type="Proteomes" id="UP001558713"/>
    </source>
</evidence>
<evidence type="ECO:0000313" key="5">
    <source>
        <dbReference type="EMBL" id="KAL1207350.1"/>
    </source>
</evidence>
<dbReference type="Proteomes" id="UP001558713">
    <property type="component" value="Unassembled WGS sequence"/>
</dbReference>